<keyword evidence="7" id="KW-1185">Reference proteome</keyword>
<keyword evidence="1 2" id="KW-0663">Pyridoxal phosphate</keyword>
<evidence type="ECO:0000256" key="2">
    <source>
        <dbReference type="HAMAP-Rule" id="MF_02087"/>
    </source>
</evidence>
<reference evidence="6" key="1">
    <citation type="journal article" date="2022" name="Int. J. Syst. Evol. Microbiol.">
        <title>Granulimonas faecalis gen. nov., sp. nov., and Leptogranulimonas caecicola gen. nov., sp. nov., novel lactate-producing Atopobiaceae bacteria isolated from mouse intestines, and an emended description of the family Atopobiaceae.</title>
        <authorList>
            <person name="Morinaga K."/>
            <person name="Kusada H."/>
            <person name="Sakamoto S."/>
            <person name="Murakami T."/>
            <person name="Toyoda A."/>
            <person name="Mori H."/>
            <person name="Meng X.Y."/>
            <person name="Takashino M."/>
            <person name="Murotomi K."/>
            <person name="Tamaki H."/>
        </authorList>
    </citation>
    <scope>NUCLEOTIDE SEQUENCE</scope>
    <source>
        <strain evidence="6">OPF53</strain>
    </source>
</reference>
<dbReference type="NCBIfam" id="TIGR00044">
    <property type="entry name" value="YggS family pyridoxal phosphate-dependent enzyme"/>
    <property type="match status" value="1"/>
</dbReference>
<evidence type="ECO:0000256" key="4">
    <source>
        <dbReference type="RuleBase" id="RU004514"/>
    </source>
</evidence>
<dbReference type="SUPFAM" id="SSF51419">
    <property type="entry name" value="PLP-binding barrel"/>
    <property type="match status" value="1"/>
</dbReference>
<gene>
    <name evidence="6" type="ORF">ATOP_11440</name>
</gene>
<comment type="caution">
    <text evidence="6">The sequence shown here is derived from an EMBL/GenBank/DDBJ whole genome shotgun (WGS) entry which is preliminary data.</text>
</comment>
<dbReference type="GO" id="GO:0030170">
    <property type="term" value="F:pyridoxal phosphate binding"/>
    <property type="evidence" value="ECO:0007669"/>
    <property type="project" value="UniProtKB-UniRule"/>
</dbReference>
<comment type="function">
    <text evidence="2">Pyridoxal 5'-phosphate (PLP)-binding protein, which is involved in PLP homeostasis.</text>
</comment>
<sequence>MSPVEDQGAYRAFLARRRAEIEARIAAACERVGRDASEVRVFAVSKTVGPEEVVSAMAAGYTCFAENRPQELVRKLAALEAAGVDVPRFDMIGNLQKNKVNAVLGRATVIQSVSSAHLAEAVSRRAAERGIVARVLLEVNVSGEETKGGFAPAELAQWAEHIADLPGIQPEGLMTMAPAHEPVEDRETFRGLRELRDSLETETGLVLPVLSCGMSDDFEIAVEEGSTLVRLGRVVFDHDYTPAAGDPATKRD</sequence>
<feature type="modified residue" description="N6-(pyridoxal phosphate)lysine" evidence="2 3">
    <location>
        <position position="46"/>
    </location>
</feature>
<name>A0AAV5B227_9ACTN</name>
<dbReference type="EMBL" id="BQKC01000001">
    <property type="protein sequence ID" value="GJM55489.1"/>
    <property type="molecule type" value="Genomic_DNA"/>
</dbReference>
<dbReference type="Pfam" id="PF01168">
    <property type="entry name" value="Ala_racemase_N"/>
    <property type="match status" value="1"/>
</dbReference>
<dbReference type="PIRSF" id="PIRSF004848">
    <property type="entry name" value="YBL036c_PLPDEIII"/>
    <property type="match status" value="1"/>
</dbReference>
<dbReference type="PANTHER" id="PTHR10146:SF14">
    <property type="entry name" value="PYRIDOXAL PHOSPHATE HOMEOSTASIS PROTEIN"/>
    <property type="match status" value="1"/>
</dbReference>
<evidence type="ECO:0000256" key="1">
    <source>
        <dbReference type="ARBA" id="ARBA00022898"/>
    </source>
</evidence>
<dbReference type="InterPro" id="IPR011078">
    <property type="entry name" value="PyrdxlP_homeostasis"/>
</dbReference>
<protein>
    <recommendedName>
        <fullName evidence="2">Pyridoxal phosphate homeostasis protein</fullName>
        <shortName evidence="2">PLP homeostasis protein</shortName>
    </recommendedName>
</protein>
<comment type="similarity">
    <text evidence="2 4">Belongs to the pyridoxal phosphate-binding protein YggS/PROSC family.</text>
</comment>
<evidence type="ECO:0000259" key="5">
    <source>
        <dbReference type="Pfam" id="PF01168"/>
    </source>
</evidence>
<proteinExistence type="inferred from homology"/>
<dbReference type="Gene3D" id="3.20.20.10">
    <property type="entry name" value="Alanine racemase"/>
    <property type="match status" value="1"/>
</dbReference>
<dbReference type="Proteomes" id="UP001055025">
    <property type="component" value="Unassembled WGS sequence"/>
</dbReference>
<dbReference type="InterPro" id="IPR001608">
    <property type="entry name" value="Ala_racemase_N"/>
</dbReference>
<dbReference type="AlphaFoldDB" id="A0AAV5B227"/>
<dbReference type="PANTHER" id="PTHR10146">
    <property type="entry name" value="PROLINE SYNTHETASE CO-TRANSCRIBED BACTERIAL HOMOLOG PROTEIN"/>
    <property type="match status" value="1"/>
</dbReference>
<feature type="domain" description="Alanine racemase N-terminal" evidence="5">
    <location>
        <begin position="24"/>
        <end position="236"/>
    </location>
</feature>
<dbReference type="CDD" id="cd00635">
    <property type="entry name" value="PLPDE_III_YBL036c_like"/>
    <property type="match status" value="1"/>
</dbReference>
<comment type="cofactor">
    <cofactor evidence="3">
        <name>pyridoxal 5'-phosphate</name>
        <dbReference type="ChEBI" id="CHEBI:597326"/>
    </cofactor>
</comment>
<accession>A0AAV5B227</accession>
<evidence type="ECO:0000313" key="7">
    <source>
        <dbReference type="Proteomes" id="UP001055025"/>
    </source>
</evidence>
<evidence type="ECO:0000313" key="6">
    <source>
        <dbReference type="EMBL" id="GJM55489.1"/>
    </source>
</evidence>
<evidence type="ECO:0000256" key="3">
    <source>
        <dbReference type="PIRSR" id="PIRSR004848-1"/>
    </source>
</evidence>
<dbReference type="InterPro" id="IPR029066">
    <property type="entry name" value="PLP-binding_barrel"/>
</dbReference>
<dbReference type="RefSeq" id="WP_135977232.1">
    <property type="nucleotide sequence ID" value="NZ_BQKC01000001.1"/>
</dbReference>
<dbReference type="HAMAP" id="MF_02087">
    <property type="entry name" value="PLP_homeostasis"/>
    <property type="match status" value="1"/>
</dbReference>
<organism evidence="6 7">
    <name type="scientific">Granulimonas faecalis</name>
    <dbReference type="NCBI Taxonomy" id="2894155"/>
    <lineage>
        <taxon>Bacteria</taxon>
        <taxon>Bacillati</taxon>
        <taxon>Actinomycetota</taxon>
        <taxon>Coriobacteriia</taxon>
        <taxon>Coriobacteriales</taxon>
        <taxon>Kribbibacteriaceae</taxon>
        <taxon>Granulimonas</taxon>
    </lineage>
</organism>